<dbReference type="Gene3D" id="1.10.443.10">
    <property type="entry name" value="Intergrase catalytic core"/>
    <property type="match status" value="1"/>
</dbReference>
<keyword evidence="2" id="KW-0175">Coiled coil</keyword>
<keyword evidence="4" id="KW-1185">Reference proteome</keyword>
<accession>A0A2V4DP49</accession>
<dbReference type="GO" id="GO:0003677">
    <property type="term" value="F:DNA binding"/>
    <property type="evidence" value="ECO:0007669"/>
    <property type="project" value="InterPro"/>
</dbReference>
<dbReference type="AlphaFoldDB" id="A0A2V4DP49"/>
<dbReference type="OrthoDB" id="7068981at2"/>
<protein>
    <submittedName>
        <fullName evidence="3">Uncharacterized protein</fullName>
    </submittedName>
</protein>
<dbReference type="GO" id="GO:0006310">
    <property type="term" value="P:DNA recombination"/>
    <property type="evidence" value="ECO:0007669"/>
    <property type="project" value="UniProtKB-KW"/>
</dbReference>
<dbReference type="GO" id="GO:0015074">
    <property type="term" value="P:DNA integration"/>
    <property type="evidence" value="ECO:0007669"/>
    <property type="project" value="InterPro"/>
</dbReference>
<dbReference type="InterPro" id="IPR013762">
    <property type="entry name" value="Integrase-like_cat_sf"/>
</dbReference>
<evidence type="ECO:0000313" key="4">
    <source>
        <dbReference type="Proteomes" id="UP000247673"/>
    </source>
</evidence>
<sequence length="372" mass="43977">MELTKQQKDLLEFYELKAEVLALDSKRPLGLCKNYYINQILDELDLHTTKNEKTYKQYLNTYKRLLKNNNIEKNEVNLLLHKAKTIACYDLYKASLKFGLISEIKELQKRSDNARKQKNMEDMIKLTDEAFKLSVLFKEQFAINKQKPKLNKNNSKKKTLKKLENIEKIINELSEKQKNKYTEQLLVYSLFGLRPAEFKNGIELKAIKIDKKYYIEATICGVKVNDYAGQKLRTCKVSVDFESDLYKQFFIKIVRSNFSGKKYEIKQSEKDYNSLTKIFYRKYKSDVSLYSFRHKVASDLKKSKIDDDTIAKFLGHRTDKSQVEYGNYQHGTRNKSFSATATHKIKHTKNRDFTYIYNKNKALNNDKTFRPY</sequence>
<dbReference type="Proteomes" id="UP000247673">
    <property type="component" value="Unassembled WGS sequence"/>
</dbReference>
<dbReference type="InterPro" id="IPR011010">
    <property type="entry name" value="DNA_brk_join_enz"/>
</dbReference>
<evidence type="ECO:0000256" key="2">
    <source>
        <dbReference type="SAM" id="Coils"/>
    </source>
</evidence>
<dbReference type="RefSeq" id="WP_110447645.1">
    <property type="nucleotide sequence ID" value="NZ_CP132381.1"/>
</dbReference>
<gene>
    <name evidence="3" type="ORF">DKK78_05145</name>
</gene>
<comment type="caution">
    <text evidence="3">The sequence shown here is derived from an EMBL/GenBank/DDBJ whole genome shotgun (WGS) entry which is preliminary data.</text>
</comment>
<organism evidence="3 4">
    <name type="scientific">Gilliamella apis</name>
    <dbReference type="NCBI Taxonomy" id="1970738"/>
    <lineage>
        <taxon>Bacteria</taxon>
        <taxon>Pseudomonadati</taxon>
        <taxon>Pseudomonadota</taxon>
        <taxon>Gammaproteobacteria</taxon>
        <taxon>Orbales</taxon>
        <taxon>Orbaceae</taxon>
        <taxon>Gilliamella</taxon>
    </lineage>
</organism>
<dbReference type="EMBL" id="QGLO01000004">
    <property type="protein sequence ID" value="PXY91707.1"/>
    <property type="molecule type" value="Genomic_DNA"/>
</dbReference>
<evidence type="ECO:0000313" key="3">
    <source>
        <dbReference type="EMBL" id="PXY91707.1"/>
    </source>
</evidence>
<evidence type="ECO:0000256" key="1">
    <source>
        <dbReference type="ARBA" id="ARBA00023172"/>
    </source>
</evidence>
<proteinExistence type="predicted"/>
<feature type="coiled-coil region" evidence="2">
    <location>
        <begin position="156"/>
        <end position="183"/>
    </location>
</feature>
<keyword evidence="1" id="KW-0233">DNA recombination</keyword>
<dbReference type="SUPFAM" id="SSF56349">
    <property type="entry name" value="DNA breaking-rejoining enzymes"/>
    <property type="match status" value="1"/>
</dbReference>
<reference evidence="3 4" key="1">
    <citation type="submission" date="2018-05" db="EMBL/GenBank/DDBJ databases">
        <title>Reference genomes for bee gut microbiota database.</title>
        <authorList>
            <person name="Ellegaard K.M."/>
        </authorList>
    </citation>
    <scope>NUCLEOTIDE SEQUENCE [LARGE SCALE GENOMIC DNA]</scope>
    <source>
        <strain evidence="3 4">ESL0172</strain>
    </source>
</reference>
<name>A0A2V4DP49_9GAMM</name>